<protein>
    <submittedName>
        <fullName evidence="1">Str. FM013</fullName>
    </submittedName>
</protein>
<reference evidence="1 2" key="1">
    <citation type="journal article" date="2014" name="Nat. Commun.">
        <title>Multiple recent horizontal transfers of a large genomic region in cheese making fungi.</title>
        <authorList>
            <person name="Cheeseman K."/>
            <person name="Ropars J."/>
            <person name="Renault P."/>
            <person name="Dupont J."/>
            <person name="Gouzy J."/>
            <person name="Branca A."/>
            <person name="Abraham A.L."/>
            <person name="Ceppi M."/>
            <person name="Conseiller E."/>
            <person name="Debuchy R."/>
            <person name="Malagnac F."/>
            <person name="Goarin A."/>
            <person name="Silar P."/>
            <person name="Lacoste S."/>
            <person name="Sallet E."/>
            <person name="Bensimon A."/>
            <person name="Giraud T."/>
            <person name="Brygoo Y."/>
        </authorList>
    </citation>
    <scope>NUCLEOTIDE SEQUENCE [LARGE SCALE GENOMIC DNA]</scope>
    <source>
        <strain evidence="2">FM 013</strain>
    </source>
</reference>
<dbReference type="Proteomes" id="UP000053732">
    <property type="component" value="Unassembled WGS sequence"/>
</dbReference>
<keyword evidence="2" id="KW-1185">Reference proteome</keyword>
<dbReference type="AlphaFoldDB" id="A0A0G4NX46"/>
<evidence type="ECO:0000313" key="2">
    <source>
        <dbReference type="Proteomes" id="UP000053732"/>
    </source>
</evidence>
<name>A0A0G4NX46_PENC3</name>
<proteinExistence type="predicted"/>
<organism evidence="1 2">
    <name type="scientific">Penicillium camemberti (strain FM 013)</name>
    <dbReference type="NCBI Taxonomy" id="1429867"/>
    <lineage>
        <taxon>Eukaryota</taxon>
        <taxon>Fungi</taxon>
        <taxon>Dikarya</taxon>
        <taxon>Ascomycota</taxon>
        <taxon>Pezizomycotina</taxon>
        <taxon>Eurotiomycetes</taxon>
        <taxon>Eurotiomycetidae</taxon>
        <taxon>Eurotiales</taxon>
        <taxon>Aspergillaceae</taxon>
        <taxon>Penicillium</taxon>
    </lineage>
</organism>
<sequence length="305" mass="36302">MCGGMRLLHKPLALGQRQWVPRLSTFRNTVPKEYYGEPSSKNRASKVSLELVDQIFQLLDIKSQIYLAFSCTSLYRRYRHVLADEFASPRYTSGRGWLPYGLPPKTSYWEPYLRRQLLCWFQGTRRLYCSSCIKLHRDNEFESSEREYSTEINRRCKYPGFVNVCPCSPLNIGEMARMLEGSQHKWLEWHHCSVTLQPEVVANQKIYISQDEQTYLRVRSQWEITYKKETNHHWPKSERFFGCPHKCMLPEFLARRSQNGQLRKCHTCKLYMKTNWNEVDQNRCQVEITRAVDAPEVLRKTHFKL</sequence>
<gene>
    <name evidence="1" type="ORF">PCAMFM013_S002g000567</name>
</gene>
<accession>A0A0G4NX46</accession>
<evidence type="ECO:0000313" key="1">
    <source>
        <dbReference type="EMBL" id="CRL18697.1"/>
    </source>
</evidence>
<dbReference type="EMBL" id="HG793135">
    <property type="protein sequence ID" value="CRL18697.1"/>
    <property type="molecule type" value="Genomic_DNA"/>
</dbReference>